<evidence type="ECO:0000256" key="1">
    <source>
        <dbReference type="ARBA" id="ARBA00005786"/>
    </source>
</evidence>
<dbReference type="PANTHER" id="PTHR13423">
    <property type="entry name" value="OUT AT FIRST"/>
    <property type="match status" value="1"/>
</dbReference>
<evidence type="ECO:0000256" key="2">
    <source>
        <dbReference type="SAM" id="Phobius"/>
    </source>
</evidence>
<keyword evidence="2" id="KW-1133">Transmembrane helix</keyword>
<evidence type="ECO:0000313" key="6">
    <source>
        <dbReference type="Proteomes" id="UP001234178"/>
    </source>
</evidence>
<dbReference type="PANTHER" id="PTHR13423:SF2">
    <property type="entry name" value="OUT AT FIRST PROTEIN HOMOLOG"/>
    <property type="match status" value="1"/>
</dbReference>
<gene>
    <name evidence="5" type="ORF">OUZ56_027500</name>
</gene>
<evidence type="ECO:0000259" key="3">
    <source>
        <dbReference type="Pfam" id="PF14941"/>
    </source>
</evidence>
<proteinExistence type="inferred from homology"/>
<comment type="caution">
    <text evidence="5">The sequence shown here is derived from an EMBL/GenBank/DDBJ whole genome shotgun (WGS) entry which is preliminary data.</text>
</comment>
<feature type="domain" description="Out at first protein BRICHOS-like" evidence="3">
    <location>
        <begin position="30"/>
        <end position="183"/>
    </location>
</feature>
<dbReference type="InterPro" id="IPR053897">
    <property type="entry name" value="Oaf_C"/>
</dbReference>
<comment type="similarity">
    <text evidence="1">Belongs to the OAF family.</text>
</comment>
<reference evidence="5 6" key="1">
    <citation type="journal article" date="2023" name="Nucleic Acids Res.">
        <title>The hologenome of Daphnia magna reveals possible DNA methylation and microbiome-mediated evolution of the host genome.</title>
        <authorList>
            <person name="Chaturvedi A."/>
            <person name="Li X."/>
            <person name="Dhandapani V."/>
            <person name="Marshall H."/>
            <person name="Kissane S."/>
            <person name="Cuenca-Cambronero M."/>
            <person name="Asole G."/>
            <person name="Calvet F."/>
            <person name="Ruiz-Romero M."/>
            <person name="Marangio P."/>
            <person name="Guigo R."/>
            <person name="Rago D."/>
            <person name="Mirbahai L."/>
            <person name="Eastwood N."/>
            <person name="Colbourne J.K."/>
            <person name="Zhou J."/>
            <person name="Mallon E."/>
            <person name="Orsini L."/>
        </authorList>
    </citation>
    <scope>NUCLEOTIDE SEQUENCE [LARGE SCALE GENOMIC DNA]</scope>
    <source>
        <strain evidence="5">LRV0_1</strain>
    </source>
</reference>
<name>A0ABQ9ZPZ4_9CRUS</name>
<evidence type="ECO:0000313" key="5">
    <source>
        <dbReference type="EMBL" id="KAK4014986.1"/>
    </source>
</evidence>
<feature type="transmembrane region" description="Helical" evidence="2">
    <location>
        <begin position="7"/>
        <end position="27"/>
    </location>
</feature>
<dbReference type="EMBL" id="JAOYFB010000004">
    <property type="protein sequence ID" value="KAK4014986.1"/>
    <property type="molecule type" value="Genomic_DNA"/>
</dbReference>
<dbReference type="Proteomes" id="UP001234178">
    <property type="component" value="Unassembled WGS sequence"/>
</dbReference>
<evidence type="ECO:0000259" key="4">
    <source>
        <dbReference type="Pfam" id="PF22873"/>
    </source>
</evidence>
<accession>A0ABQ9ZPZ4</accession>
<dbReference type="Pfam" id="PF22873">
    <property type="entry name" value="OAF_C"/>
    <property type="match status" value="1"/>
</dbReference>
<dbReference type="InterPro" id="IPR026315">
    <property type="entry name" value="Oaf"/>
</dbReference>
<dbReference type="InterPro" id="IPR053894">
    <property type="entry name" value="OAF_N"/>
</dbReference>
<keyword evidence="6" id="KW-1185">Reference proteome</keyword>
<keyword evidence="2" id="KW-0812">Transmembrane</keyword>
<organism evidence="5 6">
    <name type="scientific">Daphnia magna</name>
    <dbReference type="NCBI Taxonomy" id="35525"/>
    <lineage>
        <taxon>Eukaryota</taxon>
        <taxon>Metazoa</taxon>
        <taxon>Ecdysozoa</taxon>
        <taxon>Arthropoda</taxon>
        <taxon>Crustacea</taxon>
        <taxon>Branchiopoda</taxon>
        <taxon>Diplostraca</taxon>
        <taxon>Cladocera</taxon>
        <taxon>Anomopoda</taxon>
        <taxon>Daphniidae</taxon>
        <taxon>Daphnia</taxon>
    </lineage>
</organism>
<feature type="domain" description="Out at first C-terminal" evidence="4">
    <location>
        <begin position="215"/>
        <end position="279"/>
    </location>
</feature>
<dbReference type="Pfam" id="PF14941">
    <property type="entry name" value="OAF_N"/>
    <property type="match status" value="1"/>
</dbReference>
<protein>
    <recommendedName>
        <fullName evidence="7">Out at first protein</fullName>
    </recommendedName>
</protein>
<sequence length="441" mass="49104">MFEMNGFVFVNVHFACLMFMLSCFTSSSPQLVINIKNQGGDVLQEVLASNVSEDVVELEYQRADGTIVTQLLDFRREVQIYRLLILAEEEQLFMKGLQPPYYQAVCFASKLSKQDFIAADAIAKLRQKNPHTVRYPEEDNGHENATFEYSLDISRSKVISNHIQPLCVEAKTIYVQEADLKVWAAIGNPNEAIMVLDAAQHMVRPASRCKDVSITNTNSSSMSCQCRLNFCVPWYPCGLKFCRGHDQQTGKALSYRCGIKTCKKCLNYAFPVTANCACSSLPALCRGCTSVLDGKLIRNGSKWNGEQNFFSPKQNIPLQTLVERPRNGKQGGGEEEFMLIPPTPSEGADGGPIRFLISAAMVMNACSTFVAFLADVSRKVFPSKSIVRIFCTRRIRLSHHSVQNNSYATYEIHTNGTDVALGQIGAKGMIFQLQNHQSGEV</sequence>
<keyword evidence="2" id="KW-0472">Membrane</keyword>
<evidence type="ECO:0008006" key="7">
    <source>
        <dbReference type="Google" id="ProtNLM"/>
    </source>
</evidence>